<evidence type="ECO:0008006" key="4">
    <source>
        <dbReference type="Google" id="ProtNLM"/>
    </source>
</evidence>
<proteinExistence type="predicted"/>
<gene>
    <name evidence="2" type="ORF">GCM10009823_21430</name>
</gene>
<feature type="compositionally biased region" description="Acidic residues" evidence="1">
    <location>
        <begin position="191"/>
        <end position="219"/>
    </location>
</feature>
<sequence>MFVLALIVVALLVLGVTLMVKAIGKVREQASQPAPVEAVAEPTAPGPEGDAASGNCPAGEVGVKAAVNAEEFPKGEKPQFTIEVTNGHDADCLIDVGTSQQEFVVRHDGDTVWSSEYCRSEDDDAESRIVFTAGESKKTTFTWNRIPVDDSCRQVGDDFSAGDYEVVVKLGDQESESVPFVLQDADKGAGSEDDENASPEPADEPEESVEPAETAEAEG</sequence>
<dbReference type="EMBL" id="BAAAPZ010000008">
    <property type="protein sequence ID" value="GAA2099524.1"/>
    <property type="molecule type" value="Genomic_DNA"/>
</dbReference>
<dbReference type="InterPro" id="IPR038144">
    <property type="entry name" value="IPI"/>
</dbReference>
<evidence type="ECO:0000313" key="2">
    <source>
        <dbReference type="EMBL" id="GAA2099524.1"/>
    </source>
</evidence>
<organism evidence="2 3">
    <name type="scientific">Brevibacterium salitolerans</name>
    <dbReference type="NCBI Taxonomy" id="1403566"/>
    <lineage>
        <taxon>Bacteria</taxon>
        <taxon>Bacillati</taxon>
        <taxon>Actinomycetota</taxon>
        <taxon>Actinomycetes</taxon>
        <taxon>Micrococcales</taxon>
        <taxon>Brevibacteriaceae</taxon>
        <taxon>Brevibacterium</taxon>
    </lineage>
</organism>
<dbReference type="Proteomes" id="UP001500984">
    <property type="component" value="Unassembled WGS sequence"/>
</dbReference>
<feature type="compositionally biased region" description="Low complexity" evidence="1">
    <location>
        <begin position="33"/>
        <end position="49"/>
    </location>
</feature>
<keyword evidence="3" id="KW-1185">Reference proteome</keyword>
<evidence type="ECO:0000256" key="1">
    <source>
        <dbReference type="SAM" id="MobiDB-lite"/>
    </source>
</evidence>
<dbReference type="Gene3D" id="2.60.40.2360">
    <property type="entry name" value="Intracellular proteinase inhibitor BsuPI"/>
    <property type="match status" value="1"/>
</dbReference>
<name>A0ABN2WVC0_9MICO</name>
<protein>
    <recommendedName>
        <fullName evidence="4">Intracellular proteinase inhibitor BsuPI domain-containing protein</fullName>
    </recommendedName>
</protein>
<reference evidence="2 3" key="1">
    <citation type="journal article" date="2019" name="Int. J. Syst. Evol. Microbiol.">
        <title>The Global Catalogue of Microorganisms (GCM) 10K type strain sequencing project: providing services to taxonomists for standard genome sequencing and annotation.</title>
        <authorList>
            <consortium name="The Broad Institute Genomics Platform"/>
            <consortium name="The Broad Institute Genome Sequencing Center for Infectious Disease"/>
            <person name="Wu L."/>
            <person name="Ma J."/>
        </authorList>
    </citation>
    <scope>NUCLEOTIDE SEQUENCE [LARGE SCALE GENOMIC DNA]</scope>
    <source>
        <strain evidence="2 3">JCM 15900</strain>
    </source>
</reference>
<evidence type="ECO:0000313" key="3">
    <source>
        <dbReference type="Proteomes" id="UP001500984"/>
    </source>
</evidence>
<accession>A0ABN2WVC0</accession>
<feature type="region of interest" description="Disordered" evidence="1">
    <location>
        <begin position="175"/>
        <end position="219"/>
    </location>
</feature>
<feature type="region of interest" description="Disordered" evidence="1">
    <location>
        <begin position="31"/>
        <end position="57"/>
    </location>
</feature>
<comment type="caution">
    <text evidence="2">The sequence shown here is derived from an EMBL/GenBank/DDBJ whole genome shotgun (WGS) entry which is preliminary data.</text>
</comment>